<feature type="region of interest" description="Disordered" evidence="1">
    <location>
        <begin position="191"/>
        <end position="225"/>
    </location>
</feature>
<feature type="region of interest" description="Disordered" evidence="1">
    <location>
        <begin position="110"/>
        <end position="151"/>
    </location>
</feature>
<feature type="region of interest" description="Disordered" evidence="1">
    <location>
        <begin position="65"/>
        <end position="85"/>
    </location>
</feature>
<gene>
    <name evidence="2" type="ORF">M407DRAFT_244739</name>
</gene>
<proteinExistence type="predicted"/>
<evidence type="ECO:0000313" key="3">
    <source>
        <dbReference type="Proteomes" id="UP000054248"/>
    </source>
</evidence>
<protein>
    <submittedName>
        <fullName evidence="2">Uncharacterized protein</fullName>
    </submittedName>
</protein>
<sequence>MLRRASPLKCLSKRLLLANPPTAAPSPSFARNHPHLHERLWASIHEKAQICRKEQMRTVKQIASVNHSPNRRRRVDAEQQTEADETVVDMDGEPANVDATENASTALLPARPTASMRASSQHLRSAKEGRPSSRISVEPEQGVQPRRYLDHREELRWPSKLSPKGISSRRQLDLCPLFITTFRSHRSTLSAFPSHSGCVSPAIRNLSHSRRSRRSRQTAQTSHTL</sequence>
<reference evidence="3" key="2">
    <citation type="submission" date="2015-01" db="EMBL/GenBank/DDBJ databases">
        <title>Evolutionary Origins and Diversification of the Mycorrhizal Mutualists.</title>
        <authorList>
            <consortium name="DOE Joint Genome Institute"/>
            <consortium name="Mycorrhizal Genomics Consortium"/>
            <person name="Kohler A."/>
            <person name="Kuo A."/>
            <person name="Nagy L.G."/>
            <person name="Floudas D."/>
            <person name="Copeland A."/>
            <person name="Barry K.W."/>
            <person name="Cichocki N."/>
            <person name="Veneault-Fourrey C."/>
            <person name="LaButti K."/>
            <person name="Lindquist E.A."/>
            <person name="Lipzen A."/>
            <person name="Lundell T."/>
            <person name="Morin E."/>
            <person name="Murat C."/>
            <person name="Riley R."/>
            <person name="Ohm R."/>
            <person name="Sun H."/>
            <person name="Tunlid A."/>
            <person name="Henrissat B."/>
            <person name="Grigoriev I.V."/>
            <person name="Hibbett D.S."/>
            <person name="Martin F."/>
        </authorList>
    </citation>
    <scope>NUCLEOTIDE SEQUENCE [LARGE SCALE GENOMIC DNA]</scope>
    <source>
        <strain evidence="3">MUT 4182</strain>
    </source>
</reference>
<reference evidence="2 3" key="1">
    <citation type="submission" date="2014-04" db="EMBL/GenBank/DDBJ databases">
        <authorList>
            <consortium name="DOE Joint Genome Institute"/>
            <person name="Kuo A."/>
            <person name="Girlanda M."/>
            <person name="Perotto S."/>
            <person name="Kohler A."/>
            <person name="Nagy L.G."/>
            <person name="Floudas D."/>
            <person name="Copeland A."/>
            <person name="Barry K.W."/>
            <person name="Cichocki N."/>
            <person name="Veneault-Fourrey C."/>
            <person name="LaButti K."/>
            <person name="Lindquist E.A."/>
            <person name="Lipzen A."/>
            <person name="Lundell T."/>
            <person name="Morin E."/>
            <person name="Murat C."/>
            <person name="Sun H."/>
            <person name="Tunlid A."/>
            <person name="Henrissat B."/>
            <person name="Grigoriev I.V."/>
            <person name="Hibbett D.S."/>
            <person name="Martin F."/>
            <person name="Nordberg H.P."/>
            <person name="Cantor M.N."/>
            <person name="Hua S.X."/>
        </authorList>
    </citation>
    <scope>NUCLEOTIDE SEQUENCE [LARGE SCALE GENOMIC DNA]</scope>
    <source>
        <strain evidence="2 3">MUT 4182</strain>
    </source>
</reference>
<evidence type="ECO:0000256" key="1">
    <source>
        <dbReference type="SAM" id="MobiDB-lite"/>
    </source>
</evidence>
<dbReference type="AlphaFoldDB" id="A0A0C3KQ32"/>
<dbReference type="Proteomes" id="UP000054248">
    <property type="component" value="Unassembled WGS sequence"/>
</dbReference>
<dbReference type="HOGENOM" id="CLU_1230694_0_0_1"/>
<evidence type="ECO:0000313" key="2">
    <source>
        <dbReference type="EMBL" id="KIO23483.1"/>
    </source>
</evidence>
<organism evidence="2 3">
    <name type="scientific">Tulasnella calospora MUT 4182</name>
    <dbReference type="NCBI Taxonomy" id="1051891"/>
    <lineage>
        <taxon>Eukaryota</taxon>
        <taxon>Fungi</taxon>
        <taxon>Dikarya</taxon>
        <taxon>Basidiomycota</taxon>
        <taxon>Agaricomycotina</taxon>
        <taxon>Agaricomycetes</taxon>
        <taxon>Cantharellales</taxon>
        <taxon>Tulasnellaceae</taxon>
        <taxon>Tulasnella</taxon>
    </lineage>
</organism>
<accession>A0A0C3KQ32</accession>
<name>A0A0C3KQ32_9AGAM</name>
<feature type="compositionally biased region" description="Basic residues" evidence="1">
    <location>
        <begin position="207"/>
        <end position="216"/>
    </location>
</feature>
<keyword evidence="3" id="KW-1185">Reference proteome</keyword>
<dbReference type="EMBL" id="KN823083">
    <property type="protein sequence ID" value="KIO23483.1"/>
    <property type="molecule type" value="Genomic_DNA"/>
</dbReference>